<name>A0A453F864_AEGTS</name>
<evidence type="ECO:0000313" key="1">
    <source>
        <dbReference type="EnsemblPlants" id="AET3Gv20605100.8"/>
    </source>
</evidence>
<dbReference type="Gramene" id="AET3Gv20605100.8">
    <property type="protein sequence ID" value="AET3Gv20605100.8"/>
    <property type="gene ID" value="AET3Gv20605100"/>
</dbReference>
<sequence length="178" mass="19888">NPGAPAALREPPLRPRRVANAKRRRVHRVLSRTPDAPPLRMLLRLPYARPAPSTARWRLERARARPAQLLRRGHAAASLADGAGAPLHYDPLADLLGPDVDPSPSQNTALVAEKGKLRSWVGPNGQYYRELPCPNCRGRGYTPCKKCGIDRSSLDCPMCNGKDVYAMWWRMCDMARIY</sequence>
<dbReference type="EnsemblPlants" id="AET3Gv20605100.8">
    <property type="protein sequence ID" value="AET3Gv20605100.8"/>
    <property type="gene ID" value="AET3Gv20605100"/>
</dbReference>
<dbReference type="Proteomes" id="UP000015105">
    <property type="component" value="Chromosome 3D"/>
</dbReference>
<reference evidence="1" key="4">
    <citation type="submission" date="2019-03" db="UniProtKB">
        <authorList>
            <consortium name="EnsemblPlants"/>
        </authorList>
    </citation>
    <scope>IDENTIFICATION</scope>
</reference>
<dbReference type="AlphaFoldDB" id="A0A453F864"/>
<evidence type="ECO:0000313" key="2">
    <source>
        <dbReference type="Proteomes" id="UP000015105"/>
    </source>
</evidence>
<keyword evidence="2" id="KW-1185">Reference proteome</keyword>
<accession>A0A453F864</accession>
<protein>
    <submittedName>
        <fullName evidence="1">Uncharacterized protein</fullName>
    </submittedName>
</protein>
<reference evidence="2" key="1">
    <citation type="journal article" date="2014" name="Science">
        <title>Ancient hybridizations among the ancestral genomes of bread wheat.</title>
        <authorList>
            <consortium name="International Wheat Genome Sequencing Consortium,"/>
            <person name="Marcussen T."/>
            <person name="Sandve S.R."/>
            <person name="Heier L."/>
            <person name="Spannagl M."/>
            <person name="Pfeifer M."/>
            <person name="Jakobsen K.S."/>
            <person name="Wulff B.B."/>
            <person name="Steuernagel B."/>
            <person name="Mayer K.F."/>
            <person name="Olsen O.A."/>
        </authorList>
    </citation>
    <scope>NUCLEOTIDE SEQUENCE [LARGE SCALE GENOMIC DNA]</scope>
    <source>
        <strain evidence="2">cv. AL8/78</strain>
    </source>
</reference>
<reference evidence="1" key="3">
    <citation type="journal article" date="2017" name="Nature">
        <title>Genome sequence of the progenitor of the wheat D genome Aegilops tauschii.</title>
        <authorList>
            <person name="Luo M.C."/>
            <person name="Gu Y.Q."/>
            <person name="Puiu D."/>
            <person name="Wang H."/>
            <person name="Twardziok S.O."/>
            <person name="Deal K.R."/>
            <person name="Huo N."/>
            <person name="Zhu T."/>
            <person name="Wang L."/>
            <person name="Wang Y."/>
            <person name="McGuire P.E."/>
            <person name="Liu S."/>
            <person name="Long H."/>
            <person name="Ramasamy R.K."/>
            <person name="Rodriguez J.C."/>
            <person name="Van S.L."/>
            <person name="Yuan L."/>
            <person name="Wang Z."/>
            <person name="Xia Z."/>
            <person name="Xiao L."/>
            <person name="Anderson O.D."/>
            <person name="Ouyang S."/>
            <person name="Liang Y."/>
            <person name="Zimin A.V."/>
            <person name="Pertea G."/>
            <person name="Qi P."/>
            <person name="Bennetzen J.L."/>
            <person name="Dai X."/>
            <person name="Dawson M.W."/>
            <person name="Muller H.G."/>
            <person name="Kugler K."/>
            <person name="Rivarola-Duarte L."/>
            <person name="Spannagl M."/>
            <person name="Mayer K.F.X."/>
            <person name="Lu F.H."/>
            <person name="Bevan M.W."/>
            <person name="Leroy P."/>
            <person name="Li P."/>
            <person name="You F.M."/>
            <person name="Sun Q."/>
            <person name="Liu Z."/>
            <person name="Lyons E."/>
            <person name="Wicker T."/>
            <person name="Salzberg S.L."/>
            <person name="Devos K.M."/>
            <person name="Dvorak J."/>
        </authorList>
    </citation>
    <scope>NUCLEOTIDE SEQUENCE [LARGE SCALE GENOMIC DNA]</scope>
    <source>
        <strain evidence="1">cv. AL8/78</strain>
    </source>
</reference>
<reference evidence="1" key="5">
    <citation type="journal article" date="2021" name="G3 (Bethesda)">
        <title>Aegilops tauschii genome assembly Aet v5.0 features greater sequence contiguity and improved annotation.</title>
        <authorList>
            <person name="Wang L."/>
            <person name="Zhu T."/>
            <person name="Rodriguez J.C."/>
            <person name="Deal K.R."/>
            <person name="Dubcovsky J."/>
            <person name="McGuire P.E."/>
            <person name="Lux T."/>
            <person name="Spannagl M."/>
            <person name="Mayer K.F.X."/>
            <person name="Baldrich P."/>
            <person name="Meyers B.C."/>
            <person name="Huo N."/>
            <person name="Gu Y.Q."/>
            <person name="Zhou H."/>
            <person name="Devos K.M."/>
            <person name="Bennetzen J.L."/>
            <person name="Unver T."/>
            <person name="Budak H."/>
            <person name="Gulick P.J."/>
            <person name="Galiba G."/>
            <person name="Kalapos B."/>
            <person name="Nelson D.R."/>
            <person name="Li P."/>
            <person name="You F.M."/>
            <person name="Luo M.C."/>
            <person name="Dvorak J."/>
        </authorList>
    </citation>
    <scope>NUCLEOTIDE SEQUENCE [LARGE SCALE GENOMIC DNA]</scope>
    <source>
        <strain evidence="1">cv. AL8/78</strain>
    </source>
</reference>
<proteinExistence type="predicted"/>
<organism evidence="1 2">
    <name type="scientific">Aegilops tauschii subsp. strangulata</name>
    <name type="common">Goatgrass</name>
    <dbReference type="NCBI Taxonomy" id="200361"/>
    <lineage>
        <taxon>Eukaryota</taxon>
        <taxon>Viridiplantae</taxon>
        <taxon>Streptophyta</taxon>
        <taxon>Embryophyta</taxon>
        <taxon>Tracheophyta</taxon>
        <taxon>Spermatophyta</taxon>
        <taxon>Magnoliopsida</taxon>
        <taxon>Liliopsida</taxon>
        <taxon>Poales</taxon>
        <taxon>Poaceae</taxon>
        <taxon>BOP clade</taxon>
        <taxon>Pooideae</taxon>
        <taxon>Triticodae</taxon>
        <taxon>Triticeae</taxon>
        <taxon>Triticinae</taxon>
        <taxon>Aegilops</taxon>
    </lineage>
</organism>
<reference evidence="2" key="2">
    <citation type="journal article" date="2017" name="Nat. Plants">
        <title>The Aegilops tauschii genome reveals multiple impacts of transposons.</title>
        <authorList>
            <person name="Zhao G."/>
            <person name="Zou C."/>
            <person name="Li K."/>
            <person name="Wang K."/>
            <person name="Li T."/>
            <person name="Gao L."/>
            <person name="Zhang X."/>
            <person name="Wang H."/>
            <person name="Yang Z."/>
            <person name="Liu X."/>
            <person name="Jiang W."/>
            <person name="Mao L."/>
            <person name="Kong X."/>
            <person name="Jiao Y."/>
            <person name="Jia J."/>
        </authorList>
    </citation>
    <scope>NUCLEOTIDE SEQUENCE [LARGE SCALE GENOMIC DNA]</scope>
    <source>
        <strain evidence="2">cv. AL8/78</strain>
    </source>
</reference>